<evidence type="ECO:0000259" key="1">
    <source>
        <dbReference type="Pfam" id="PF06985"/>
    </source>
</evidence>
<protein>
    <recommendedName>
        <fullName evidence="1">Heterokaryon incompatibility domain-containing protein</fullName>
    </recommendedName>
</protein>
<evidence type="ECO:0000313" key="2">
    <source>
        <dbReference type="EMBL" id="KAK5056386.1"/>
    </source>
</evidence>
<dbReference type="Proteomes" id="UP001345691">
    <property type="component" value="Unassembled WGS sequence"/>
</dbReference>
<reference evidence="2 3" key="1">
    <citation type="submission" date="2023-08" db="EMBL/GenBank/DDBJ databases">
        <title>Black Yeasts Isolated from many extreme environments.</title>
        <authorList>
            <person name="Coleine C."/>
            <person name="Stajich J.E."/>
            <person name="Selbmann L."/>
        </authorList>
    </citation>
    <scope>NUCLEOTIDE SEQUENCE [LARGE SCALE GENOMIC DNA]</scope>
    <source>
        <strain evidence="2 3">CCFEE 6328</strain>
    </source>
</reference>
<proteinExistence type="predicted"/>
<accession>A0ABR0J4P9</accession>
<dbReference type="EMBL" id="JAVRRF010000018">
    <property type="protein sequence ID" value="KAK5056386.1"/>
    <property type="molecule type" value="Genomic_DNA"/>
</dbReference>
<dbReference type="PANTHER" id="PTHR24148">
    <property type="entry name" value="ANKYRIN REPEAT DOMAIN-CONTAINING PROTEIN 39 HOMOLOG-RELATED"/>
    <property type="match status" value="1"/>
</dbReference>
<organism evidence="2 3">
    <name type="scientific">Exophiala sideris</name>
    <dbReference type="NCBI Taxonomy" id="1016849"/>
    <lineage>
        <taxon>Eukaryota</taxon>
        <taxon>Fungi</taxon>
        <taxon>Dikarya</taxon>
        <taxon>Ascomycota</taxon>
        <taxon>Pezizomycotina</taxon>
        <taxon>Eurotiomycetes</taxon>
        <taxon>Chaetothyriomycetidae</taxon>
        <taxon>Chaetothyriales</taxon>
        <taxon>Herpotrichiellaceae</taxon>
        <taxon>Exophiala</taxon>
    </lineage>
</organism>
<dbReference type="PANTHER" id="PTHR24148:SF64">
    <property type="entry name" value="HETEROKARYON INCOMPATIBILITY DOMAIN-CONTAINING PROTEIN"/>
    <property type="match status" value="1"/>
</dbReference>
<keyword evidence="3" id="KW-1185">Reference proteome</keyword>
<dbReference type="InterPro" id="IPR010730">
    <property type="entry name" value="HET"/>
</dbReference>
<dbReference type="Pfam" id="PF06985">
    <property type="entry name" value="HET"/>
    <property type="match status" value="1"/>
</dbReference>
<sequence length="767" mass="85464">MSSQVYVSNLVFCREPDCRLVTGPHLLITNEYVDLVRGNAVAISYTWGDYGRRKVVIGHELHNSGGRLQEMELGLEWTSDGNDLLQALDSICREFQYCWIDQLSMDQENAAQIRKTLGRIPDIYRSLDVVALCPGKICACQTARLPWEQTDTTTGNEDDVAEDAVNSLQDEVKFGTWRTGRPNNIGFGSWFFRLWTRQEFIYAHRIQWRWISPGVLECPEMNHISRQRMPPTLVGIADNFSFRKWRDSDTFSTLTKLRIDEWADHLGPGPFPSEFLEQAAQELVHDLRAEAREIFNAACDTIHEWAELHLGRIQFRGSNQGLHRLLQGHRLESRREGPVGHLDDPVGTLGFKTQLCRLRKSHRAATQPRDYVLAVWVDCPGYNIPLDYRTMSLSDLLADALAQMHDNYGCSIATSLPAGVLGLEHPGALWSPELLIDQLGTVRSCEDIYGIILSPQPHSPVAHVGPDLHVPYMTAVDHAAIAEKLTPPASYGLAFSHPSTSSCPPVTARPVICSYDAIFDPGQGSEALALLLESARGWPIELVTDLGRDVCRPRRFESYLGPEGRELGSTVLNCFRRKLVDRATTNADEILRTIWTSRGILDGAGLEDIDIGNEWPPYIRERHGESVYQLVCQALGVDHAIARKLGLRVMVDRGGIDMGAERGKSPPRFGLMCHWLDPGAGGELETSTIRACSALEDMMRVSERMTAGIKTEIVKFAYEAVAAGESENGDHPGTQYRVVGSWLPHVGHPDDLVDGFVMALNGTPTLI</sequence>
<evidence type="ECO:0000313" key="3">
    <source>
        <dbReference type="Proteomes" id="UP001345691"/>
    </source>
</evidence>
<comment type="caution">
    <text evidence="2">The sequence shown here is derived from an EMBL/GenBank/DDBJ whole genome shotgun (WGS) entry which is preliminary data.</text>
</comment>
<feature type="domain" description="Heterokaryon incompatibility" evidence="1">
    <location>
        <begin position="41"/>
        <end position="199"/>
    </location>
</feature>
<gene>
    <name evidence="2" type="ORF">LTR69_007927</name>
</gene>
<dbReference type="InterPro" id="IPR052895">
    <property type="entry name" value="HetReg/Transcr_Mod"/>
</dbReference>
<name>A0ABR0J4P9_9EURO</name>